<gene>
    <name evidence="3" type="ORF">E5A73_01155</name>
</gene>
<dbReference type="Gene3D" id="3.40.50.1820">
    <property type="entry name" value="alpha/beta hydrolase"/>
    <property type="match status" value="1"/>
</dbReference>
<reference evidence="3 4" key="1">
    <citation type="submission" date="2019-04" db="EMBL/GenBank/DDBJ databases">
        <title>Sphingomonas psychrotolerans sp. nov., isolated from soil in the Tianshan Mountains, Xinjiang, China.</title>
        <authorList>
            <person name="Luo Y."/>
            <person name="Sheng H."/>
        </authorList>
    </citation>
    <scope>NUCLEOTIDE SEQUENCE [LARGE SCALE GENOMIC DNA]</scope>
    <source>
        <strain evidence="3 4">ZFGT-11</strain>
    </source>
</reference>
<dbReference type="InterPro" id="IPR029058">
    <property type="entry name" value="AB_hydrolase_fold"/>
</dbReference>
<accession>A0A4S1XKQ3</accession>
<sequence length="345" mass="37921">MRISPRSTSSPSPTIRSICSGCCSATGLPPTRRWWQCRHDSVTIEGSTMTGLASRSLLAAILALGMPPSVHSARAQTAPAPGYVLPETETWELKSDDGYPYQIFVSRPKGPPPPEGFPVLYVLDGNAMFAGFAETRRILGYMKADLGKTIVVGVGYKTEAAYDVRRIYDFVEDFRQPVPPAQLYLTKYKAGGRAQFAAFLLGRLRPELARRYSIHPHRQALFGHSFGGLFALYMLYNHPGAFHAIVAASPSIFWNDQAILAEERAFAAKLAEGKLPGPVSSLRLVTGELDETAVERTDAVSLAKRLEALSGYGLRSEFEMFEGETHITVPSRSITSTLRFAFTWP</sequence>
<dbReference type="Proteomes" id="UP000306147">
    <property type="component" value="Unassembled WGS sequence"/>
</dbReference>
<evidence type="ECO:0000256" key="2">
    <source>
        <dbReference type="ARBA" id="ARBA00022801"/>
    </source>
</evidence>
<dbReference type="PANTHER" id="PTHR40841:SF2">
    <property type="entry name" value="SIDEROPHORE-DEGRADING ESTERASE (EUROFUNG)"/>
    <property type="match status" value="1"/>
</dbReference>
<comment type="similarity">
    <text evidence="1">Belongs to the esterase D family.</text>
</comment>
<dbReference type="InterPro" id="IPR000801">
    <property type="entry name" value="Esterase-like"/>
</dbReference>
<protein>
    <submittedName>
        <fullName evidence="3">Alpha/beta hydrolase</fullName>
    </submittedName>
</protein>
<name>A0A4S1XKQ3_9SPHN</name>
<evidence type="ECO:0000313" key="4">
    <source>
        <dbReference type="Proteomes" id="UP000306147"/>
    </source>
</evidence>
<dbReference type="InterPro" id="IPR052558">
    <property type="entry name" value="Siderophore_Hydrolase_D"/>
</dbReference>
<keyword evidence="4" id="KW-1185">Reference proteome</keyword>
<organism evidence="3 4">
    <name type="scientific">Sphingomonas gei</name>
    <dbReference type="NCBI Taxonomy" id="1395960"/>
    <lineage>
        <taxon>Bacteria</taxon>
        <taxon>Pseudomonadati</taxon>
        <taxon>Pseudomonadota</taxon>
        <taxon>Alphaproteobacteria</taxon>
        <taxon>Sphingomonadales</taxon>
        <taxon>Sphingomonadaceae</taxon>
        <taxon>Sphingomonas</taxon>
    </lineage>
</organism>
<keyword evidence="2 3" id="KW-0378">Hydrolase</keyword>
<evidence type="ECO:0000313" key="3">
    <source>
        <dbReference type="EMBL" id="TGX55766.1"/>
    </source>
</evidence>
<dbReference type="EMBL" id="SRXT01000001">
    <property type="protein sequence ID" value="TGX55766.1"/>
    <property type="molecule type" value="Genomic_DNA"/>
</dbReference>
<dbReference type="GO" id="GO:0016788">
    <property type="term" value="F:hydrolase activity, acting on ester bonds"/>
    <property type="evidence" value="ECO:0007669"/>
    <property type="project" value="TreeGrafter"/>
</dbReference>
<dbReference type="AlphaFoldDB" id="A0A4S1XKQ3"/>
<dbReference type="OrthoDB" id="5523653at2"/>
<dbReference type="Pfam" id="PF00756">
    <property type="entry name" value="Esterase"/>
    <property type="match status" value="1"/>
</dbReference>
<dbReference type="SUPFAM" id="SSF53474">
    <property type="entry name" value="alpha/beta-Hydrolases"/>
    <property type="match status" value="1"/>
</dbReference>
<dbReference type="PANTHER" id="PTHR40841">
    <property type="entry name" value="SIDEROPHORE TRIACETYLFUSARININE C ESTERASE"/>
    <property type="match status" value="1"/>
</dbReference>
<proteinExistence type="inferred from homology"/>
<comment type="caution">
    <text evidence="3">The sequence shown here is derived from an EMBL/GenBank/DDBJ whole genome shotgun (WGS) entry which is preliminary data.</text>
</comment>
<evidence type="ECO:0000256" key="1">
    <source>
        <dbReference type="ARBA" id="ARBA00005622"/>
    </source>
</evidence>